<evidence type="ECO:0000313" key="3">
    <source>
        <dbReference type="EMBL" id="SPJ31087.1"/>
    </source>
</evidence>
<keyword evidence="4" id="KW-1185">Reference proteome</keyword>
<dbReference type="Proteomes" id="UP000244898">
    <property type="component" value="Unassembled WGS sequence"/>
</dbReference>
<evidence type="ECO:0000259" key="2">
    <source>
        <dbReference type="SMART" id="SM00867"/>
    </source>
</evidence>
<dbReference type="PANTHER" id="PTHR34406">
    <property type="entry name" value="PROTEIN YCEI"/>
    <property type="match status" value="1"/>
</dbReference>
<evidence type="ECO:0000256" key="1">
    <source>
        <dbReference type="SAM" id="SignalP"/>
    </source>
</evidence>
<feature type="signal peptide" evidence="1">
    <location>
        <begin position="1"/>
        <end position="32"/>
    </location>
</feature>
<dbReference type="SUPFAM" id="SSF101874">
    <property type="entry name" value="YceI-like"/>
    <property type="match status" value="1"/>
</dbReference>
<feature type="domain" description="Lipid/polyisoprenoid-binding YceI-like" evidence="2">
    <location>
        <begin position="36"/>
        <end position="203"/>
    </location>
</feature>
<dbReference type="PANTHER" id="PTHR34406:SF1">
    <property type="entry name" value="PROTEIN YCEI"/>
    <property type="match status" value="1"/>
</dbReference>
<organism evidence="3 4">
    <name type="scientific">Falsiruegeria mediterranea M17</name>
    <dbReference type="NCBI Taxonomy" id="1200281"/>
    <lineage>
        <taxon>Bacteria</taxon>
        <taxon>Pseudomonadati</taxon>
        <taxon>Pseudomonadota</taxon>
        <taxon>Alphaproteobacteria</taxon>
        <taxon>Rhodobacterales</taxon>
        <taxon>Roseobacteraceae</taxon>
        <taxon>Falsiruegeria</taxon>
    </lineage>
</organism>
<dbReference type="SMART" id="SM00867">
    <property type="entry name" value="YceI"/>
    <property type="match status" value="1"/>
</dbReference>
<name>A0A2R8CF92_9RHOB</name>
<dbReference type="InterPro" id="IPR007372">
    <property type="entry name" value="Lipid/polyisoprenoid-bd_YceI"/>
</dbReference>
<dbReference type="Gene3D" id="2.40.128.110">
    <property type="entry name" value="Lipid/polyisoprenoid-binding, YceI-like"/>
    <property type="match status" value="1"/>
</dbReference>
<reference evidence="4" key="1">
    <citation type="submission" date="2018-03" db="EMBL/GenBank/DDBJ databases">
        <authorList>
            <person name="Rodrigo-Torres L."/>
            <person name="Arahal R. D."/>
            <person name="Lucena T."/>
        </authorList>
    </citation>
    <scope>NUCLEOTIDE SEQUENCE [LARGE SCALE GENOMIC DNA]</scope>
    <source>
        <strain evidence="4">CECT 7615</strain>
    </source>
</reference>
<accession>A0A2R8CF92</accession>
<protein>
    <submittedName>
        <fullName evidence="3">Protein YceI</fullName>
    </submittedName>
</protein>
<sequence length="206" mass="22028">MMRSTPLTRRAVLRTLASLPVLGLPCANAALAKPTRYMLDPRASSVGFVFTLSGTAQRGTMPVKRADILIDPQNLTASTVDVLVDVSRAKTGLFFATQAMTGADVLNAARYPDIRFVSTRVQLGASGRISEGARITGDLTVRGVTRPITLEATLYRRPGSRADDLSQLNIRLRGDISRSAFGASGYSDLVTDTVTLDIQATINQTG</sequence>
<dbReference type="EMBL" id="ONZG01000016">
    <property type="protein sequence ID" value="SPJ31087.1"/>
    <property type="molecule type" value="Genomic_DNA"/>
</dbReference>
<dbReference type="InterPro" id="IPR036761">
    <property type="entry name" value="TTHA0802/YceI-like_sf"/>
</dbReference>
<proteinExistence type="predicted"/>
<feature type="chain" id="PRO_5015357643" evidence="1">
    <location>
        <begin position="33"/>
        <end position="206"/>
    </location>
</feature>
<dbReference type="Pfam" id="PF04264">
    <property type="entry name" value="YceI"/>
    <property type="match status" value="1"/>
</dbReference>
<keyword evidence="1" id="KW-0732">Signal</keyword>
<evidence type="ECO:0000313" key="4">
    <source>
        <dbReference type="Proteomes" id="UP000244898"/>
    </source>
</evidence>
<gene>
    <name evidence="3" type="primary">yceI_3</name>
    <name evidence="3" type="ORF">TRM7615_04627</name>
</gene>
<dbReference type="AlphaFoldDB" id="A0A2R8CF92"/>